<evidence type="ECO:0000313" key="3">
    <source>
        <dbReference type="Proteomes" id="UP001341840"/>
    </source>
</evidence>
<feature type="compositionally biased region" description="Acidic residues" evidence="1">
    <location>
        <begin position="1"/>
        <end position="12"/>
    </location>
</feature>
<accession>A0ABU6TMY8</accession>
<proteinExistence type="predicted"/>
<comment type="caution">
    <text evidence="2">The sequence shown here is derived from an EMBL/GenBank/DDBJ whole genome shotgun (WGS) entry which is preliminary data.</text>
</comment>
<dbReference type="EMBL" id="JASCZI010091221">
    <property type="protein sequence ID" value="MED6149510.1"/>
    <property type="molecule type" value="Genomic_DNA"/>
</dbReference>
<gene>
    <name evidence="2" type="ORF">PIB30_063269</name>
</gene>
<evidence type="ECO:0000256" key="1">
    <source>
        <dbReference type="SAM" id="MobiDB-lite"/>
    </source>
</evidence>
<name>A0ABU6TMY8_9FABA</name>
<feature type="region of interest" description="Disordered" evidence="1">
    <location>
        <begin position="1"/>
        <end position="37"/>
    </location>
</feature>
<sequence length="52" mass="5596">MAEAEAEAEDGERDMRRQSKATRLGMGGLGWHGFTKSLHPAAGSIEIRNGVI</sequence>
<dbReference type="Proteomes" id="UP001341840">
    <property type="component" value="Unassembled WGS sequence"/>
</dbReference>
<protein>
    <submittedName>
        <fullName evidence="2">Uncharacterized protein</fullName>
    </submittedName>
</protein>
<keyword evidence="3" id="KW-1185">Reference proteome</keyword>
<evidence type="ECO:0000313" key="2">
    <source>
        <dbReference type="EMBL" id="MED6149510.1"/>
    </source>
</evidence>
<reference evidence="2 3" key="1">
    <citation type="journal article" date="2023" name="Plants (Basel)">
        <title>Bridging the Gap: Combining Genomics and Transcriptomics Approaches to Understand Stylosanthes scabra, an Orphan Legume from the Brazilian Caatinga.</title>
        <authorList>
            <person name="Ferreira-Neto J.R.C."/>
            <person name="da Silva M.D."/>
            <person name="Binneck E."/>
            <person name="de Melo N.F."/>
            <person name="da Silva R.H."/>
            <person name="de Melo A.L.T.M."/>
            <person name="Pandolfi V."/>
            <person name="Bustamante F.O."/>
            <person name="Brasileiro-Vidal A.C."/>
            <person name="Benko-Iseppon A.M."/>
        </authorList>
    </citation>
    <scope>NUCLEOTIDE SEQUENCE [LARGE SCALE GENOMIC DNA]</scope>
    <source>
        <tissue evidence="2">Leaves</tissue>
    </source>
</reference>
<organism evidence="2 3">
    <name type="scientific">Stylosanthes scabra</name>
    <dbReference type="NCBI Taxonomy" id="79078"/>
    <lineage>
        <taxon>Eukaryota</taxon>
        <taxon>Viridiplantae</taxon>
        <taxon>Streptophyta</taxon>
        <taxon>Embryophyta</taxon>
        <taxon>Tracheophyta</taxon>
        <taxon>Spermatophyta</taxon>
        <taxon>Magnoliopsida</taxon>
        <taxon>eudicotyledons</taxon>
        <taxon>Gunneridae</taxon>
        <taxon>Pentapetalae</taxon>
        <taxon>rosids</taxon>
        <taxon>fabids</taxon>
        <taxon>Fabales</taxon>
        <taxon>Fabaceae</taxon>
        <taxon>Papilionoideae</taxon>
        <taxon>50 kb inversion clade</taxon>
        <taxon>dalbergioids sensu lato</taxon>
        <taxon>Dalbergieae</taxon>
        <taxon>Pterocarpus clade</taxon>
        <taxon>Stylosanthes</taxon>
    </lineage>
</organism>